<protein>
    <submittedName>
        <fullName evidence="1">Uncharacterized protein</fullName>
    </submittedName>
</protein>
<dbReference type="Gene3D" id="3.90.1150.10">
    <property type="entry name" value="Aspartate Aminotransferase, domain 1"/>
    <property type="match status" value="1"/>
</dbReference>
<dbReference type="InterPro" id="IPR015421">
    <property type="entry name" value="PyrdxlP-dep_Trfase_major"/>
</dbReference>
<proteinExistence type="predicted"/>
<dbReference type="InterPro" id="IPR015422">
    <property type="entry name" value="PyrdxlP-dep_Trfase_small"/>
</dbReference>
<organism evidence="1">
    <name type="scientific">marine metagenome</name>
    <dbReference type="NCBI Taxonomy" id="408172"/>
    <lineage>
        <taxon>unclassified sequences</taxon>
        <taxon>metagenomes</taxon>
        <taxon>ecological metagenomes</taxon>
    </lineage>
</organism>
<gene>
    <name evidence="1" type="ORF">METZ01_LOCUS333959</name>
</gene>
<dbReference type="SUPFAM" id="SSF53383">
    <property type="entry name" value="PLP-dependent transferases"/>
    <property type="match status" value="1"/>
</dbReference>
<dbReference type="InterPro" id="IPR015424">
    <property type="entry name" value="PyrdxlP-dep_Trfase"/>
</dbReference>
<dbReference type="AlphaFoldDB" id="A0A382Q842"/>
<evidence type="ECO:0000313" key="1">
    <source>
        <dbReference type="EMBL" id="SVC81105.1"/>
    </source>
</evidence>
<dbReference type="Gene3D" id="3.40.640.10">
    <property type="entry name" value="Type I PLP-dependent aspartate aminotransferase-like (Major domain)"/>
    <property type="match status" value="1"/>
</dbReference>
<feature type="non-terminal residue" evidence="1">
    <location>
        <position position="43"/>
    </location>
</feature>
<reference evidence="1" key="1">
    <citation type="submission" date="2018-05" db="EMBL/GenBank/DDBJ databases">
        <authorList>
            <person name="Lanie J.A."/>
            <person name="Ng W.-L."/>
            <person name="Kazmierczak K.M."/>
            <person name="Andrzejewski T.M."/>
            <person name="Davidsen T.M."/>
            <person name="Wayne K.J."/>
            <person name="Tettelin H."/>
            <person name="Glass J.I."/>
            <person name="Rusch D."/>
            <person name="Podicherti R."/>
            <person name="Tsui H.-C.T."/>
            <person name="Winkler M.E."/>
        </authorList>
    </citation>
    <scope>NUCLEOTIDE SEQUENCE</scope>
</reference>
<dbReference type="EMBL" id="UINC01112277">
    <property type="protein sequence ID" value="SVC81105.1"/>
    <property type="molecule type" value="Genomic_DNA"/>
</dbReference>
<accession>A0A382Q842</accession>
<name>A0A382Q842_9ZZZZ</name>
<sequence length="43" mass="4836">MHTKLFIPGPTEVSAECLEACGVPMVGHRSKEYSDLHERTIHK</sequence>